<gene>
    <name evidence="1" type="ORF">TRAPUB_8374</name>
</gene>
<proteinExistence type="predicted"/>
<comment type="caution">
    <text evidence="1">The sequence shown here is derived from an EMBL/GenBank/DDBJ whole genome shotgun (WGS) entry which is preliminary data.</text>
</comment>
<organism evidence="1 2">
    <name type="scientific">Trametes pubescens</name>
    <name type="common">White-rot fungus</name>
    <dbReference type="NCBI Taxonomy" id="154538"/>
    <lineage>
        <taxon>Eukaryota</taxon>
        <taxon>Fungi</taxon>
        <taxon>Dikarya</taxon>
        <taxon>Basidiomycota</taxon>
        <taxon>Agaricomycotina</taxon>
        <taxon>Agaricomycetes</taxon>
        <taxon>Polyporales</taxon>
        <taxon>Polyporaceae</taxon>
        <taxon>Trametes</taxon>
    </lineage>
</organism>
<dbReference type="Proteomes" id="UP000184267">
    <property type="component" value="Unassembled WGS sequence"/>
</dbReference>
<accession>A0A1M2W5J7</accession>
<dbReference type="EMBL" id="MNAD01000199">
    <property type="protein sequence ID" value="OJT15117.1"/>
    <property type="molecule type" value="Genomic_DNA"/>
</dbReference>
<evidence type="ECO:0000313" key="2">
    <source>
        <dbReference type="Proteomes" id="UP000184267"/>
    </source>
</evidence>
<reference evidence="1 2" key="1">
    <citation type="submission" date="2016-10" db="EMBL/GenBank/DDBJ databases">
        <title>Genome sequence of the basidiomycete white-rot fungus Trametes pubescens.</title>
        <authorList>
            <person name="Makela M.R."/>
            <person name="Granchi Z."/>
            <person name="Peng M."/>
            <person name="De Vries R.P."/>
            <person name="Grigoriev I."/>
            <person name="Riley R."/>
            <person name="Hilden K."/>
        </authorList>
    </citation>
    <scope>NUCLEOTIDE SEQUENCE [LARGE SCALE GENOMIC DNA]</scope>
    <source>
        <strain evidence="1 2">FBCC735</strain>
    </source>
</reference>
<protein>
    <submittedName>
        <fullName evidence="1">Uncharacterized protein</fullName>
    </submittedName>
</protein>
<sequence>MAANASSSAIPAAALPFNMSDPEAVLEAYTLLAAAVRSQLPPLQDTFGAYLICTCIGCM</sequence>
<dbReference type="AlphaFoldDB" id="A0A1M2W5J7"/>
<name>A0A1M2W5J7_TRAPU</name>
<evidence type="ECO:0000313" key="1">
    <source>
        <dbReference type="EMBL" id="OJT15117.1"/>
    </source>
</evidence>
<keyword evidence="2" id="KW-1185">Reference proteome</keyword>